<protein>
    <submittedName>
        <fullName evidence="1">Uncharacterized protein</fullName>
    </submittedName>
</protein>
<name>A0ABD1UNQ1_9LAMI</name>
<organism evidence="1 2">
    <name type="scientific">Abeliophyllum distichum</name>
    <dbReference type="NCBI Taxonomy" id="126358"/>
    <lineage>
        <taxon>Eukaryota</taxon>
        <taxon>Viridiplantae</taxon>
        <taxon>Streptophyta</taxon>
        <taxon>Embryophyta</taxon>
        <taxon>Tracheophyta</taxon>
        <taxon>Spermatophyta</taxon>
        <taxon>Magnoliopsida</taxon>
        <taxon>eudicotyledons</taxon>
        <taxon>Gunneridae</taxon>
        <taxon>Pentapetalae</taxon>
        <taxon>asterids</taxon>
        <taxon>lamiids</taxon>
        <taxon>Lamiales</taxon>
        <taxon>Oleaceae</taxon>
        <taxon>Forsythieae</taxon>
        <taxon>Abeliophyllum</taxon>
    </lineage>
</organism>
<evidence type="ECO:0000313" key="2">
    <source>
        <dbReference type="Proteomes" id="UP001604336"/>
    </source>
</evidence>
<sequence length="147" mass="16349">MSKYCKGNSSAVEYPLELKLIGLHIEDVSFTTIKRSVIWRGPLGHLRVCFRHLKRGLKYSFEFGNSSGGVGYRGPLLGTRKRPEVSIGALLCLRTYAKNTVTPTELGKLPSIEYASRRPYALRGYAGKLAKSGSTELKNIDEDVHCE</sequence>
<comment type="caution">
    <text evidence="1">The sequence shown here is derived from an EMBL/GenBank/DDBJ whole genome shotgun (WGS) entry which is preliminary data.</text>
</comment>
<gene>
    <name evidence="1" type="ORF">Adt_11733</name>
</gene>
<dbReference type="AlphaFoldDB" id="A0ABD1UNQ1"/>
<dbReference type="Proteomes" id="UP001604336">
    <property type="component" value="Unassembled WGS sequence"/>
</dbReference>
<keyword evidence="2" id="KW-1185">Reference proteome</keyword>
<reference evidence="2" key="1">
    <citation type="submission" date="2024-07" db="EMBL/GenBank/DDBJ databases">
        <title>Two chromosome-level genome assemblies of Korean endemic species Abeliophyllum distichum and Forsythia ovata (Oleaceae).</title>
        <authorList>
            <person name="Jang H."/>
        </authorList>
    </citation>
    <scope>NUCLEOTIDE SEQUENCE [LARGE SCALE GENOMIC DNA]</scope>
</reference>
<accession>A0ABD1UNQ1</accession>
<evidence type="ECO:0000313" key="1">
    <source>
        <dbReference type="EMBL" id="KAL2526679.1"/>
    </source>
</evidence>
<proteinExistence type="predicted"/>
<dbReference type="EMBL" id="JBFOLK010000003">
    <property type="protein sequence ID" value="KAL2526679.1"/>
    <property type="molecule type" value="Genomic_DNA"/>
</dbReference>